<sequence>MVNFNLANGYQNTNSPNLIPFKISRYTVCTMLQVGTS</sequence>
<accession>A0A1X7VFG6</accession>
<protein>
    <submittedName>
        <fullName evidence="1">Uncharacterized protein</fullName>
    </submittedName>
</protein>
<dbReference type="InParanoid" id="A0A1X7VFG6"/>
<organism evidence="1">
    <name type="scientific">Amphimedon queenslandica</name>
    <name type="common">Sponge</name>
    <dbReference type="NCBI Taxonomy" id="400682"/>
    <lineage>
        <taxon>Eukaryota</taxon>
        <taxon>Metazoa</taxon>
        <taxon>Porifera</taxon>
        <taxon>Demospongiae</taxon>
        <taxon>Heteroscleromorpha</taxon>
        <taxon>Haplosclerida</taxon>
        <taxon>Niphatidae</taxon>
        <taxon>Amphimedon</taxon>
    </lineage>
</organism>
<dbReference type="EnsemblMetazoa" id="Aqu2.1.38484_001">
    <property type="protein sequence ID" value="Aqu2.1.38484_001"/>
    <property type="gene ID" value="Aqu2.1.38484"/>
</dbReference>
<name>A0A1X7VFG6_AMPQE</name>
<proteinExistence type="predicted"/>
<evidence type="ECO:0000313" key="1">
    <source>
        <dbReference type="EnsemblMetazoa" id="Aqu2.1.38484_001"/>
    </source>
</evidence>
<dbReference type="AlphaFoldDB" id="A0A1X7VFG6"/>
<reference evidence="1" key="1">
    <citation type="submission" date="2017-05" db="UniProtKB">
        <authorList>
            <consortium name="EnsemblMetazoa"/>
        </authorList>
    </citation>
    <scope>IDENTIFICATION</scope>
</reference>